<accession>A0ABQ3I2J1</accession>
<comment type="subcellular location">
    <subcellularLocation>
        <location evidence="1">Membrane</location>
        <topology evidence="1">Multi-pass membrane protein</topology>
    </subcellularLocation>
</comment>
<evidence type="ECO:0000256" key="1">
    <source>
        <dbReference type="ARBA" id="ARBA00004141"/>
    </source>
</evidence>
<dbReference type="RefSeq" id="WP_189629234.1">
    <property type="nucleotide sequence ID" value="NZ_BNAG01000001.1"/>
</dbReference>
<gene>
    <name evidence="7" type="ORF">GCM10011340_11570</name>
</gene>
<feature type="transmembrane region" description="Helical" evidence="5">
    <location>
        <begin position="25"/>
        <end position="46"/>
    </location>
</feature>
<organism evidence="7 8">
    <name type="scientific">Roseivirga thermotolerans</name>
    <dbReference type="NCBI Taxonomy" id="1758176"/>
    <lineage>
        <taxon>Bacteria</taxon>
        <taxon>Pseudomonadati</taxon>
        <taxon>Bacteroidota</taxon>
        <taxon>Cytophagia</taxon>
        <taxon>Cytophagales</taxon>
        <taxon>Roseivirgaceae</taxon>
        <taxon>Roseivirga</taxon>
    </lineage>
</organism>
<dbReference type="PANTHER" id="PTHR38480">
    <property type="entry name" value="SLR0254 PROTEIN"/>
    <property type="match status" value="1"/>
</dbReference>
<comment type="caution">
    <text evidence="7">The sequence shown here is derived from an EMBL/GenBank/DDBJ whole genome shotgun (WGS) entry which is preliminary data.</text>
</comment>
<keyword evidence="3 5" id="KW-1133">Transmembrane helix</keyword>
<feature type="transmembrane region" description="Helical" evidence="5">
    <location>
        <begin position="53"/>
        <end position="70"/>
    </location>
</feature>
<keyword evidence="8" id="KW-1185">Reference proteome</keyword>
<protein>
    <recommendedName>
        <fullName evidence="6">RDD domain-containing protein</fullName>
    </recommendedName>
</protein>
<name>A0ABQ3I2J1_9BACT</name>
<evidence type="ECO:0000256" key="2">
    <source>
        <dbReference type="ARBA" id="ARBA00022692"/>
    </source>
</evidence>
<evidence type="ECO:0000256" key="3">
    <source>
        <dbReference type="ARBA" id="ARBA00022989"/>
    </source>
</evidence>
<evidence type="ECO:0000313" key="7">
    <source>
        <dbReference type="EMBL" id="GHE58062.1"/>
    </source>
</evidence>
<dbReference type="Proteomes" id="UP000658258">
    <property type="component" value="Unassembled WGS sequence"/>
</dbReference>
<proteinExistence type="predicted"/>
<reference evidence="8" key="1">
    <citation type="journal article" date="2019" name="Int. J. Syst. Evol. Microbiol.">
        <title>The Global Catalogue of Microorganisms (GCM) 10K type strain sequencing project: providing services to taxonomists for standard genome sequencing and annotation.</title>
        <authorList>
            <consortium name="The Broad Institute Genomics Platform"/>
            <consortium name="The Broad Institute Genome Sequencing Center for Infectious Disease"/>
            <person name="Wu L."/>
            <person name="Ma J."/>
        </authorList>
    </citation>
    <scope>NUCLEOTIDE SEQUENCE [LARGE SCALE GENOMIC DNA]</scope>
    <source>
        <strain evidence="8">CGMCC 1.15111</strain>
    </source>
</reference>
<sequence>MQAVSIQTSQNIQLDYELAGIGERILAFVIDILIILSINLVLSFIFSKTGIESIALNVIIYIISYLYRFICEATCNGQTVGKMALSIKVVKIDGSSPSLPSYFLRMVMEVFDFFIVGLAVVLIILTRKGQRLGDLVAGTTVVKMRKVSATNVQNKAIMDKVDESYEPVFFEASHLRDHEVRLIKAALKAFREDANPVPIERLEEKLKEKYNIHSELPTVKFLYTLLRDHTYYMTR</sequence>
<dbReference type="InterPro" id="IPR010432">
    <property type="entry name" value="RDD"/>
</dbReference>
<feature type="domain" description="RDD" evidence="6">
    <location>
        <begin position="18"/>
        <end position="138"/>
    </location>
</feature>
<evidence type="ECO:0000313" key="8">
    <source>
        <dbReference type="Proteomes" id="UP000658258"/>
    </source>
</evidence>
<evidence type="ECO:0000259" key="6">
    <source>
        <dbReference type="Pfam" id="PF06271"/>
    </source>
</evidence>
<keyword evidence="4 5" id="KW-0472">Membrane</keyword>
<feature type="transmembrane region" description="Helical" evidence="5">
    <location>
        <begin position="102"/>
        <end position="125"/>
    </location>
</feature>
<evidence type="ECO:0000256" key="5">
    <source>
        <dbReference type="SAM" id="Phobius"/>
    </source>
</evidence>
<dbReference type="EMBL" id="BNAG01000001">
    <property type="protein sequence ID" value="GHE58062.1"/>
    <property type="molecule type" value="Genomic_DNA"/>
</dbReference>
<dbReference type="Pfam" id="PF06271">
    <property type="entry name" value="RDD"/>
    <property type="match status" value="1"/>
</dbReference>
<keyword evidence="2 5" id="KW-0812">Transmembrane</keyword>
<evidence type="ECO:0000256" key="4">
    <source>
        <dbReference type="ARBA" id="ARBA00023136"/>
    </source>
</evidence>
<dbReference type="PANTHER" id="PTHR38480:SF1">
    <property type="entry name" value="SLR0254 PROTEIN"/>
    <property type="match status" value="1"/>
</dbReference>